<name>A0A431U626_9BACT</name>
<organism evidence="2 3">
    <name type="scientific">Hymenobacter gummosus</name>
    <dbReference type="NCBI Taxonomy" id="1776032"/>
    <lineage>
        <taxon>Bacteria</taxon>
        <taxon>Pseudomonadati</taxon>
        <taxon>Bacteroidota</taxon>
        <taxon>Cytophagia</taxon>
        <taxon>Cytophagales</taxon>
        <taxon>Hymenobacteraceae</taxon>
        <taxon>Hymenobacter</taxon>
    </lineage>
</organism>
<dbReference type="RefSeq" id="WP_126692622.1">
    <property type="nucleotide sequence ID" value="NZ_RXOF01000003.1"/>
</dbReference>
<sequence>MKPGGILLLLALLALAAPGRAQRLSAATRRAVTELRHSRLGRRHLVGTGIGRPCPDTTGGSGLCQASNAELARLANRLRPTLRSYAFGILVRRRAPEVFPLLRRHLRDRGRLSVRKVHVIGPEWVGDYWLEVACGEASGRANCALTPGQQASIDSLLLFQPGIWLSAKSRLLRELPAAPRYYPRVRHLAHRPWNFPEALLPLGRYQQPRDIPLIRRSLGYRATQANGRGRMALQVVRQFPREAYYPKLRRLFGRNLAWKYFREDTWQPLFEALAQYPRPETVTLFQQAFRADEFLRERLLVYLQVALLKYPHPQWQPLQAQLQLTDYQQQRVREYLERGY</sequence>
<reference evidence="2 3" key="1">
    <citation type="submission" date="2018-12" db="EMBL/GenBank/DDBJ databases">
        <title>Hymenobacter gummosus sp. nov., isolated from a spring.</title>
        <authorList>
            <person name="Nie L."/>
        </authorList>
    </citation>
    <scope>NUCLEOTIDE SEQUENCE [LARGE SCALE GENOMIC DNA]</scope>
    <source>
        <strain evidence="2 3">KCTC 52166</strain>
    </source>
</reference>
<evidence type="ECO:0008006" key="4">
    <source>
        <dbReference type="Google" id="ProtNLM"/>
    </source>
</evidence>
<proteinExistence type="predicted"/>
<accession>A0A431U626</accession>
<evidence type="ECO:0000313" key="2">
    <source>
        <dbReference type="EMBL" id="RTQ51730.1"/>
    </source>
</evidence>
<keyword evidence="1" id="KW-0732">Signal</keyword>
<evidence type="ECO:0000256" key="1">
    <source>
        <dbReference type="SAM" id="SignalP"/>
    </source>
</evidence>
<comment type="caution">
    <text evidence="2">The sequence shown here is derived from an EMBL/GenBank/DDBJ whole genome shotgun (WGS) entry which is preliminary data.</text>
</comment>
<dbReference type="Proteomes" id="UP000282184">
    <property type="component" value="Unassembled WGS sequence"/>
</dbReference>
<dbReference type="AlphaFoldDB" id="A0A431U626"/>
<feature type="signal peptide" evidence="1">
    <location>
        <begin position="1"/>
        <end position="21"/>
    </location>
</feature>
<gene>
    <name evidence="2" type="ORF">EJV47_08020</name>
</gene>
<dbReference type="EMBL" id="RXOF01000003">
    <property type="protein sequence ID" value="RTQ51730.1"/>
    <property type="molecule type" value="Genomic_DNA"/>
</dbReference>
<evidence type="ECO:0000313" key="3">
    <source>
        <dbReference type="Proteomes" id="UP000282184"/>
    </source>
</evidence>
<feature type="chain" id="PRO_5019424508" description="DUF4476 domain-containing protein" evidence="1">
    <location>
        <begin position="22"/>
        <end position="340"/>
    </location>
</feature>
<keyword evidence="3" id="KW-1185">Reference proteome</keyword>
<protein>
    <recommendedName>
        <fullName evidence="4">DUF4476 domain-containing protein</fullName>
    </recommendedName>
</protein>
<dbReference type="OrthoDB" id="834588at2"/>